<name>A0A934INA3_9HYPH</name>
<dbReference type="PANTHER" id="PTHR43639">
    <property type="entry name" value="OXIDOREDUCTASE, SHORT-CHAIN DEHYDROGENASE/REDUCTASE FAMILY (AFU_ORTHOLOGUE AFUA_5G02870)"/>
    <property type="match status" value="1"/>
</dbReference>
<organism evidence="4 5">
    <name type="scientific">Acuticoccus mangrovi</name>
    <dbReference type="NCBI Taxonomy" id="2796142"/>
    <lineage>
        <taxon>Bacteria</taxon>
        <taxon>Pseudomonadati</taxon>
        <taxon>Pseudomonadota</taxon>
        <taxon>Alphaproteobacteria</taxon>
        <taxon>Hyphomicrobiales</taxon>
        <taxon>Amorphaceae</taxon>
        <taxon>Acuticoccus</taxon>
    </lineage>
</organism>
<dbReference type="PRINTS" id="PR00081">
    <property type="entry name" value="GDHRDH"/>
</dbReference>
<dbReference type="SUPFAM" id="SSF51735">
    <property type="entry name" value="NAD(P)-binding Rossmann-fold domains"/>
    <property type="match status" value="1"/>
</dbReference>
<evidence type="ECO:0000256" key="1">
    <source>
        <dbReference type="ARBA" id="ARBA00006484"/>
    </source>
</evidence>
<dbReference type="InterPro" id="IPR002347">
    <property type="entry name" value="SDR_fam"/>
</dbReference>
<dbReference type="Gene3D" id="3.40.50.720">
    <property type="entry name" value="NAD(P)-binding Rossmann-like Domain"/>
    <property type="match status" value="1"/>
</dbReference>
<protein>
    <submittedName>
        <fullName evidence="4">SDR family oxidoreductase</fullName>
    </submittedName>
</protein>
<evidence type="ECO:0000313" key="4">
    <source>
        <dbReference type="EMBL" id="MBJ3775342.1"/>
    </source>
</evidence>
<dbReference type="EMBL" id="JAEKJA010000003">
    <property type="protein sequence ID" value="MBJ3775342.1"/>
    <property type="molecule type" value="Genomic_DNA"/>
</dbReference>
<reference evidence="4" key="1">
    <citation type="submission" date="2020-12" db="EMBL/GenBank/DDBJ databases">
        <title>Bacterial taxonomy.</title>
        <authorList>
            <person name="Pan X."/>
        </authorList>
    </citation>
    <scope>NUCLEOTIDE SEQUENCE</scope>
    <source>
        <strain evidence="4">B2012</strain>
    </source>
</reference>
<feature type="domain" description="Ketoreductase" evidence="3">
    <location>
        <begin position="8"/>
        <end position="187"/>
    </location>
</feature>
<dbReference type="InterPro" id="IPR036291">
    <property type="entry name" value="NAD(P)-bd_dom_sf"/>
</dbReference>
<keyword evidence="5" id="KW-1185">Reference proteome</keyword>
<dbReference type="RefSeq" id="WP_198881210.1">
    <property type="nucleotide sequence ID" value="NZ_JAEKJA010000003.1"/>
</dbReference>
<proteinExistence type="inferred from homology"/>
<dbReference type="PRINTS" id="PR00080">
    <property type="entry name" value="SDRFAMILY"/>
</dbReference>
<dbReference type="AlphaFoldDB" id="A0A934INA3"/>
<gene>
    <name evidence="4" type="ORF">JCR33_06570</name>
</gene>
<dbReference type="CDD" id="cd05233">
    <property type="entry name" value="SDR_c"/>
    <property type="match status" value="1"/>
</dbReference>
<dbReference type="InterPro" id="IPR057326">
    <property type="entry name" value="KR_dom"/>
</dbReference>
<dbReference type="NCBIfam" id="NF005559">
    <property type="entry name" value="PRK07231.1"/>
    <property type="match status" value="1"/>
</dbReference>
<dbReference type="FunFam" id="3.40.50.720:FF:000084">
    <property type="entry name" value="Short-chain dehydrogenase reductase"/>
    <property type="match status" value="1"/>
</dbReference>
<dbReference type="PANTHER" id="PTHR43639:SF1">
    <property type="entry name" value="SHORT-CHAIN DEHYDROGENASE_REDUCTASE FAMILY PROTEIN"/>
    <property type="match status" value="1"/>
</dbReference>
<dbReference type="Proteomes" id="UP000609531">
    <property type="component" value="Unassembled WGS sequence"/>
</dbReference>
<evidence type="ECO:0000259" key="3">
    <source>
        <dbReference type="SMART" id="SM00822"/>
    </source>
</evidence>
<sequence>MGTELAGRVALVTGAGRGIGRAIAAAMAREGAHAIALDLKEADLAETVATIRGAGGRADSRVLDITDSAAVRRTVDALAAAYGGIDTVVNNAAWLRYQPLADIDEATLDRMFAVAVKGPVFMAQAAVPHMLRRGGGTIVNLSSSAAIRATPASASYCAVKAAVAGLTRQLAVDLGPHNIRVNAIAPGFIETPAAVAKVGAEGIARRLAITPLGRLGAAEDIAELATFLASGRSAYVTGEVILADGGRANAAL</sequence>
<keyword evidence="2" id="KW-0560">Oxidoreductase</keyword>
<comment type="similarity">
    <text evidence="1">Belongs to the short-chain dehydrogenases/reductases (SDR) family.</text>
</comment>
<dbReference type="Pfam" id="PF13561">
    <property type="entry name" value="adh_short_C2"/>
    <property type="match status" value="1"/>
</dbReference>
<evidence type="ECO:0000256" key="2">
    <source>
        <dbReference type="ARBA" id="ARBA00023002"/>
    </source>
</evidence>
<comment type="caution">
    <text evidence="4">The sequence shown here is derived from an EMBL/GenBank/DDBJ whole genome shotgun (WGS) entry which is preliminary data.</text>
</comment>
<accession>A0A934INA3</accession>
<dbReference type="SMART" id="SM00822">
    <property type="entry name" value="PKS_KR"/>
    <property type="match status" value="1"/>
</dbReference>
<dbReference type="GO" id="GO:0016491">
    <property type="term" value="F:oxidoreductase activity"/>
    <property type="evidence" value="ECO:0007669"/>
    <property type="project" value="UniProtKB-KW"/>
</dbReference>
<evidence type="ECO:0000313" key="5">
    <source>
        <dbReference type="Proteomes" id="UP000609531"/>
    </source>
</evidence>